<dbReference type="RefSeq" id="XP_062796224.1">
    <property type="nucleotide sequence ID" value="XM_062950242.1"/>
</dbReference>
<dbReference type="Proteomes" id="UP001323617">
    <property type="component" value="Unassembled WGS sequence"/>
</dbReference>
<comment type="caution">
    <text evidence="2">The sequence shown here is derived from an EMBL/GenBank/DDBJ whole genome shotgun (WGS) entry which is preliminary data.</text>
</comment>
<organism evidence="2 3">
    <name type="scientific">Podospora pseudoanserina</name>
    <dbReference type="NCBI Taxonomy" id="2609844"/>
    <lineage>
        <taxon>Eukaryota</taxon>
        <taxon>Fungi</taxon>
        <taxon>Dikarya</taxon>
        <taxon>Ascomycota</taxon>
        <taxon>Pezizomycotina</taxon>
        <taxon>Sordariomycetes</taxon>
        <taxon>Sordariomycetidae</taxon>
        <taxon>Sordariales</taxon>
        <taxon>Podosporaceae</taxon>
        <taxon>Podospora</taxon>
    </lineage>
</organism>
<protein>
    <submittedName>
        <fullName evidence="2">Uncharacterized protein</fullName>
    </submittedName>
</protein>
<evidence type="ECO:0000256" key="1">
    <source>
        <dbReference type="SAM" id="MobiDB-lite"/>
    </source>
</evidence>
<feature type="region of interest" description="Disordered" evidence="1">
    <location>
        <begin position="210"/>
        <end position="229"/>
    </location>
</feature>
<dbReference type="EMBL" id="JAFFHC010000008">
    <property type="protein sequence ID" value="KAK4668210.1"/>
    <property type="molecule type" value="Genomic_DNA"/>
</dbReference>
<name>A0ABR0HJH3_9PEZI</name>
<gene>
    <name evidence="2" type="ORF">QC764_705900</name>
</gene>
<accession>A0ABR0HJH3</accession>
<sequence length="279" mass="31355">MVWPKLCTVNNQTRNTWEKGKGSKKAQRASILKLLPVTLQRRRLPANCIQHETARQNEIALIHVTQPSSPLFFSRSLPPAWRVPSQPPSSQHPERQLTIERVLSPTTTSKPRTTTPFFPSCSSRRKPLNTFQNGRPPASQGRHGPGVCPVEQHANQSLQVLPLDPPNRLPHHPLRLCHPRNRGLHRLEVGWRLGPPSKAQGRSPRRALNVGGQRRGSVHLDEKRASKTDTKQAIRGGYATEPFLGCKIRMMCFALVTVDMLSLPEADKSRIYKSLPLPQ</sequence>
<reference evidence="2 3" key="1">
    <citation type="journal article" date="2023" name="bioRxiv">
        <title>High-quality genome assemblies of four members of thePodospora anserinaspecies complex.</title>
        <authorList>
            <person name="Ament-Velasquez S.L."/>
            <person name="Vogan A.A."/>
            <person name="Wallerman O."/>
            <person name="Hartmann F."/>
            <person name="Gautier V."/>
            <person name="Silar P."/>
            <person name="Giraud T."/>
            <person name="Johannesson H."/>
        </authorList>
    </citation>
    <scope>NUCLEOTIDE SEQUENCE [LARGE SCALE GENOMIC DNA]</scope>
    <source>
        <strain evidence="2 3">CBS 124.78</strain>
    </source>
</reference>
<proteinExistence type="predicted"/>
<evidence type="ECO:0000313" key="3">
    <source>
        <dbReference type="Proteomes" id="UP001323617"/>
    </source>
</evidence>
<keyword evidence="3" id="KW-1185">Reference proteome</keyword>
<feature type="region of interest" description="Disordered" evidence="1">
    <location>
        <begin position="106"/>
        <end position="145"/>
    </location>
</feature>
<dbReference type="GeneID" id="87971107"/>
<evidence type="ECO:0000313" key="2">
    <source>
        <dbReference type="EMBL" id="KAK4668210.1"/>
    </source>
</evidence>
<feature type="compositionally biased region" description="Low complexity" evidence="1">
    <location>
        <begin position="106"/>
        <end position="120"/>
    </location>
</feature>
<feature type="compositionally biased region" description="Basic and acidic residues" evidence="1">
    <location>
        <begin position="218"/>
        <end position="229"/>
    </location>
</feature>